<proteinExistence type="inferred from homology"/>
<evidence type="ECO:0000256" key="10">
    <source>
        <dbReference type="ARBA" id="ARBA00023002"/>
    </source>
</evidence>
<evidence type="ECO:0000256" key="3">
    <source>
        <dbReference type="ARBA" id="ARBA00004406"/>
    </source>
</evidence>
<keyword evidence="11 13" id="KW-0408">Iron</keyword>
<dbReference type="PRINTS" id="PR00463">
    <property type="entry name" value="EP450I"/>
</dbReference>
<evidence type="ECO:0000256" key="13">
    <source>
        <dbReference type="RuleBase" id="RU000461"/>
    </source>
</evidence>
<comment type="cofactor">
    <cofactor evidence="1">
        <name>heme</name>
        <dbReference type="ChEBI" id="CHEBI:30413"/>
    </cofactor>
</comment>
<comment type="subcellular location">
    <subcellularLocation>
        <location evidence="3">Endoplasmic reticulum membrane</location>
        <topology evidence="3">Peripheral membrane protein</topology>
    </subcellularLocation>
    <subcellularLocation>
        <location evidence="2">Microsome membrane</location>
        <topology evidence="2">Peripheral membrane protein</topology>
    </subcellularLocation>
</comment>
<dbReference type="SUPFAM" id="SSF48264">
    <property type="entry name" value="Cytochrome P450"/>
    <property type="match status" value="1"/>
</dbReference>
<sequence length="294" mass="33640">MLVLHTKDFGEFAKAGNPVDIMPWLKYVMPGKVKKFLQLVNMVVSFRKRKVAEHLEMFQEHNLRDATDGFISAVKKGRKNGDFQELSDEQIYSSIEDIVGAGYDTMSTLIEWVIVCMTVFQNIQTKVQEEIDRVIGQRKPCVKDKGSLPYVEATILEIMRFSTISPLGLPHVAKKDTMLKHYFIPKGTVTFSNFYAVAHDARYWRTPENFDPRRFLTKNNEIDTDALGNVLTFGLGKRRCLGEFLAKAEIFIIFTTLLQQCTFQRVEGFTYNLSGGGGLTHEPSPYKVKVSRRY</sequence>
<evidence type="ECO:0000256" key="1">
    <source>
        <dbReference type="ARBA" id="ARBA00001971"/>
    </source>
</evidence>
<reference evidence="14 15" key="1">
    <citation type="submission" date="2022-12" db="EMBL/GenBank/DDBJ databases">
        <title>Chromosome-level genome of Tegillarca granosa.</title>
        <authorList>
            <person name="Kim J."/>
        </authorList>
    </citation>
    <scope>NUCLEOTIDE SEQUENCE [LARGE SCALE GENOMIC DNA]</scope>
    <source>
        <strain evidence="14">Teg-2019</strain>
        <tissue evidence="14">Adductor muscle</tissue>
    </source>
</reference>
<dbReference type="PANTHER" id="PTHR24289">
    <property type="entry name" value="STEROID 17-ALPHA-HYDROXYLASE/17,20 LYASE"/>
    <property type="match status" value="1"/>
</dbReference>
<dbReference type="EMBL" id="JARBDR010000246">
    <property type="protein sequence ID" value="KAJ8317191.1"/>
    <property type="molecule type" value="Genomic_DNA"/>
</dbReference>
<evidence type="ECO:0000256" key="11">
    <source>
        <dbReference type="ARBA" id="ARBA00023004"/>
    </source>
</evidence>
<protein>
    <recommendedName>
        <fullName evidence="5">unspecific monooxygenase</fullName>
        <ecNumber evidence="5">1.14.14.1</ecNumber>
    </recommendedName>
</protein>
<keyword evidence="12 13" id="KW-0503">Monooxygenase</keyword>
<accession>A0ABQ9FKJ4</accession>
<dbReference type="PROSITE" id="PS00086">
    <property type="entry name" value="CYTOCHROME_P450"/>
    <property type="match status" value="1"/>
</dbReference>
<keyword evidence="10 13" id="KW-0560">Oxidoreductase</keyword>
<dbReference type="Gene3D" id="1.10.630.10">
    <property type="entry name" value="Cytochrome P450"/>
    <property type="match status" value="1"/>
</dbReference>
<gene>
    <name evidence="14" type="ORF">KUTeg_005095</name>
</gene>
<comment type="similarity">
    <text evidence="4 13">Belongs to the cytochrome P450 family.</text>
</comment>
<dbReference type="InterPro" id="IPR001128">
    <property type="entry name" value="Cyt_P450"/>
</dbReference>
<keyword evidence="9" id="KW-0492">Microsome</keyword>
<evidence type="ECO:0000313" key="15">
    <source>
        <dbReference type="Proteomes" id="UP001217089"/>
    </source>
</evidence>
<evidence type="ECO:0000256" key="7">
    <source>
        <dbReference type="ARBA" id="ARBA00022723"/>
    </source>
</evidence>
<organism evidence="14 15">
    <name type="scientific">Tegillarca granosa</name>
    <name type="common">Malaysian cockle</name>
    <name type="synonym">Anadara granosa</name>
    <dbReference type="NCBI Taxonomy" id="220873"/>
    <lineage>
        <taxon>Eukaryota</taxon>
        <taxon>Metazoa</taxon>
        <taxon>Spiralia</taxon>
        <taxon>Lophotrochozoa</taxon>
        <taxon>Mollusca</taxon>
        <taxon>Bivalvia</taxon>
        <taxon>Autobranchia</taxon>
        <taxon>Pteriomorphia</taxon>
        <taxon>Arcoida</taxon>
        <taxon>Arcoidea</taxon>
        <taxon>Arcidae</taxon>
        <taxon>Tegillarca</taxon>
    </lineage>
</organism>
<evidence type="ECO:0000256" key="9">
    <source>
        <dbReference type="ARBA" id="ARBA00022848"/>
    </source>
</evidence>
<evidence type="ECO:0000313" key="14">
    <source>
        <dbReference type="EMBL" id="KAJ8317191.1"/>
    </source>
</evidence>
<evidence type="ECO:0000256" key="4">
    <source>
        <dbReference type="ARBA" id="ARBA00010617"/>
    </source>
</evidence>
<evidence type="ECO:0000256" key="6">
    <source>
        <dbReference type="ARBA" id="ARBA00022617"/>
    </source>
</evidence>
<evidence type="ECO:0000256" key="8">
    <source>
        <dbReference type="ARBA" id="ARBA00022824"/>
    </source>
</evidence>
<dbReference type="InterPro" id="IPR002401">
    <property type="entry name" value="Cyt_P450_E_grp-I"/>
</dbReference>
<evidence type="ECO:0000256" key="2">
    <source>
        <dbReference type="ARBA" id="ARBA00004174"/>
    </source>
</evidence>
<dbReference type="InterPro" id="IPR036396">
    <property type="entry name" value="Cyt_P450_sf"/>
</dbReference>
<keyword evidence="8" id="KW-0256">Endoplasmic reticulum</keyword>
<dbReference type="EC" id="1.14.14.1" evidence="5"/>
<dbReference type="InterPro" id="IPR017972">
    <property type="entry name" value="Cyt_P450_CS"/>
</dbReference>
<keyword evidence="7 13" id="KW-0479">Metal-binding</keyword>
<dbReference type="PRINTS" id="PR00385">
    <property type="entry name" value="P450"/>
</dbReference>
<name>A0ABQ9FKJ4_TEGGR</name>
<dbReference type="Pfam" id="PF00067">
    <property type="entry name" value="p450"/>
    <property type="match status" value="1"/>
</dbReference>
<dbReference type="PANTHER" id="PTHR24289:SF21">
    <property type="entry name" value="CYTOCHROME P450 1A"/>
    <property type="match status" value="1"/>
</dbReference>
<evidence type="ECO:0000256" key="12">
    <source>
        <dbReference type="ARBA" id="ARBA00023033"/>
    </source>
</evidence>
<dbReference type="Proteomes" id="UP001217089">
    <property type="component" value="Unassembled WGS sequence"/>
</dbReference>
<keyword evidence="15" id="KW-1185">Reference proteome</keyword>
<evidence type="ECO:0000256" key="5">
    <source>
        <dbReference type="ARBA" id="ARBA00012109"/>
    </source>
</evidence>
<comment type="caution">
    <text evidence="14">The sequence shown here is derived from an EMBL/GenBank/DDBJ whole genome shotgun (WGS) entry which is preliminary data.</text>
</comment>
<keyword evidence="6 13" id="KW-0349">Heme</keyword>